<dbReference type="Proteomes" id="UP000303847">
    <property type="component" value="Chromosome"/>
</dbReference>
<dbReference type="InterPro" id="IPR009057">
    <property type="entry name" value="Homeodomain-like_sf"/>
</dbReference>
<evidence type="ECO:0000313" key="8">
    <source>
        <dbReference type="Proteomes" id="UP000295985"/>
    </source>
</evidence>
<dbReference type="SUPFAM" id="SSF46689">
    <property type="entry name" value="Homeodomain-like"/>
    <property type="match status" value="1"/>
</dbReference>
<accession>A0A2U1UPX4</accession>
<evidence type="ECO:0000259" key="5">
    <source>
        <dbReference type="PROSITE" id="PS50977"/>
    </source>
</evidence>
<dbReference type="EMBL" id="QDKK01000020">
    <property type="protein sequence ID" value="PWC23723.1"/>
    <property type="molecule type" value="Genomic_DNA"/>
</dbReference>
<dbReference type="GO" id="GO:0000976">
    <property type="term" value="F:transcription cis-regulatory region binding"/>
    <property type="evidence" value="ECO:0007669"/>
    <property type="project" value="TreeGrafter"/>
</dbReference>
<dbReference type="Proteomes" id="UP000295985">
    <property type="component" value="Unassembled WGS sequence"/>
</dbReference>
<dbReference type="PROSITE" id="PS50977">
    <property type="entry name" value="HTH_TETR_2"/>
    <property type="match status" value="1"/>
</dbReference>
<keyword evidence="2 4" id="KW-0238">DNA-binding</keyword>
<gene>
    <name evidence="6" type="ORF">DDT54_13640</name>
    <name evidence="7" type="ORF">EH206_07185</name>
</gene>
<dbReference type="EMBL" id="CP034036">
    <property type="protein sequence ID" value="QCR03982.1"/>
    <property type="molecule type" value="Genomic_DNA"/>
</dbReference>
<dbReference type="PRINTS" id="PR00455">
    <property type="entry name" value="HTHTETR"/>
</dbReference>
<keyword evidence="9" id="KW-1185">Reference proteome</keyword>
<dbReference type="PANTHER" id="PTHR30055">
    <property type="entry name" value="HTH-TYPE TRANSCRIPTIONAL REGULATOR RUTR"/>
    <property type="match status" value="1"/>
</dbReference>
<dbReference type="OrthoDB" id="5816932at2"/>
<dbReference type="InterPro" id="IPR050109">
    <property type="entry name" value="HTH-type_TetR-like_transc_reg"/>
</dbReference>
<dbReference type="GO" id="GO:0003700">
    <property type="term" value="F:DNA-binding transcription factor activity"/>
    <property type="evidence" value="ECO:0007669"/>
    <property type="project" value="TreeGrafter"/>
</dbReference>
<evidence type="ECO:0000313" key="7">
    <source>
        <dbReference type="EMBL" id="QCR03982.1"/>
    </source>
</evidence>
<feature type="domain" description="HTH tetR-type" evidence="5">
    <location>
        <begin position="23"/>
        <end position="83"/>
    </location>
</feature>
<name>A0A2U1UPX4_9GAMM</name>
<dbReference type="Gene3D" id="1.10.357.10">
    <property type="entry name" value="Tetracycline Repressor, domain 2"/>
    <property type="match status" value="1"/>
</dbReference>
<dbReference type="InterPro" id="IPR001647">
    <property type="entry name" value="HTH_TetR"/>
</dbReference>
<keyword evidence="3" id="KW-0804">Transcription</keyword>
<sequence length="213" mass="24122">MIVLTRGELTRVQQTTARSERTIARRDQIIAAARLCFRRSGFHGAGMAEIAARAQLSVGQIYRYFASKDAIIEEIVSRIVNSKLHFLRLEENHLAQMAHMLAQRALPGDEATREDDQALMLEVTAEATRNRRVAAILQEADARLFQRAAVLLQQRHPHLTPPQIAARVELMAVLSEGTAFRMLTSQKAPPDELNQLYQHIFQYTFSDETITDE</sequence>
<evidence type="ECO:0000256" key="1">
    <source>
        <dbReference type="ARBA" id="ARBA00023015"/>
    </source>
</evidence>
<dbReference type="Pfam" id="PF00440">
    <property type="entry name" value="TetR_N"/>
    <property type="match status" value="1"/>
</dbReference>
<reference evidence="7 9" key="2">
    <citation type="submission" date="2018-11" db="EMBL/GenBank/DDBJ databases">
        <title>Genome sequences of Brenneria nigrifluens and Brenneria rubrifaciens.</title>
        <authorList>
            <person name="Poret-Peterson A.T."/>
            <person name="McClean A.E."/>
            <person name="Kluepfel D.A."/>
        </authorList>
    </citation>
    <scope>NUCLEOTIDE SEQUENCE [LARGE SCALE GENOMIC DNA]</scope>
    <source>
        <strain evidence="7 9">ATCC 13028</strain>
    </source>
</reference>
<dbReference type="PANTHER" id="PTHR30055:SF234">
    <property type="entry name" value="HTH-TYPE TRANSCRIPTIONAL REGULATOR BETI"/>
    <property type="match status" value="1"/>
</dbReference>
<evidence type="ECO:0000256" key="2">
    <source>
        <dbReference type="ARBA" id="ARBA00023125"/>
    </source>
</evidence>
<keyword evidence="1" id="KW-0805">Transcription regulation</keyword>
<dbReference type="RefSeq" id="WP_009112118.1">
    <property type="nucleotide sequence ID" value="NZ_CP034036.1"/>
</dbReference>
<evidence type="ECO:0000313" key="9">
    <source>
        <dbReference type="Proteomes" id="UP000303847"/>
    </source>
</evidence>
<organism evidence="6 8">
    <name type="scientific">Brenneria nigrifluens DSM 30175 = ATCC 13028</name>
    <dbReference type="NCBI Taxonomy" id="1121120"/>
    <lineage>
        <taxon>Bacteria</taxon>
        <taxon>Pseudomonadati</taxon>
        <taxon>Pseudomonadota</taxon>
        <taxon>Gammaproteobacteria</taxon>
        <taxon>Enterobacterales</taxon>
        <taxon>Pectobacteriaceae</taxon>
        <taxon>Brenneria</taxon>
    </lineage>
</organism>
<feature type="DNA-binding region" description="H-T-H motif" evidence="4">
    <location>
        <begin position="46"/>
        <end position="65"/>
    </location>
</feature>
<evidence type="ECO:0000256" key="4">
    <source>
        <dbReference type="PROSITE-ProRule" id="PRU00335"/>
    </source>
</evidence>
<proteinExistence type="predicted"/>
<dbReference type="AlphaFoldDB" id="A0A2U1UPX4"/>
<evidence type="ECO:0000313" key="6">
    <source>
        <dbReference type="EMBL" id="PWC23723.1"/>
    </source>
</evidence>
<evidence type="ECO:0000256" key="3">
    <source>
        <dbReference type="ARBA" id="ARBA00023163"/>
    </source>
</evidence>
<reference evidence="6 8" key="1">
    <citation type="submission" date="2018-04" db="EMBL/GenBank/DDBJ databases">
        <title>Brenneria corticis sp.nov.</title>
        <authorList>
            <person name="Li Y."/>
        </authorList>
    </citation>
    <scope>NUCLEOTIDE SEQUENCE [LARGE SCALE GENOMIC DNA]</scope>
    <source>
        <strain evidence="6 8">LMG 2694</strain>
    </source>
</reference>
<protein>
    <submittedName>
        <fullName evidence="6">TetR/AcrR family transcriptional regulator</fullName>
    </submittedName>
</protein>